<reference evidence="6" key="1">
    <citation type="submission" date="2018-06" db="EMBL/GenBank/DDBJ databases">
        <authorList>
            <person name="Zhirakovskaya E."/>
        </authorList>
    </citation>
    <scope>NUCLEOTIDE SEQUENCE</scope>
</reference>
<evidence type="ECO:0000256" key="3">
    <source>
        <dbReference type="ARBA" id="ARBA00023274"/>
    </source>
</evidence>
<dbReference type="PANTHER" id="PTHR10916">
    <property type="entry name" value="60S RIBOSOMAL PROTEIN L35/50S RIBOSOMAL PROTEIN L29"/>
    <property type="match status" value="1"/>
</dbReference>
<gene>
    <name evidence="6" type="ORF">MNBD_DELTA04-496</name>
</gene>
<evidence type="ECO:0000256" key="2">
    <source>
        <dbReference type="ARBA" id="ARBA00022980"/>
    </source>
</evidence>
<dbReference type="SUPFAM" id="SSF46561">
    <property type="entry name" value="Ribosomal protein L29 (L29p)"/>
    <property type="match status" value="1"/>
</dbReference>
<proteinExistence type="inferred from homology"/>
<keyword evidence="3" id="KW-0687">Ribonucleoprotein</keyword>
<dbReference type="InterPro" id="IPR050063">
    <property type="entry name" value="Ribosomal_protein_uL29"/>
</dbReference>
<evidence type="ECO:0000256" key="5">
    <source>
        <dbReference type="ARBA" id="ARBA00035476"/>
    </source>
</evidence>
<evidence type="ECO:0000313" key="6">
    <source>
        <dbReference type="EMBL" id="VAW35220.1"/>
    </source>
</evidence>
<keyword evidence="2" id="KW-0689">Ribosomal protein</keyword>
<dbReference type="GO" id="GO:0003735">
    <property type="term" value="F:structural constituent of ribosome"/>
    <property type="evidence" value="ECO:0007669"/>
    <property type="project" value="InterPro"/>
</dbReference>
<dbReference type="Gene3D" id="1.10.287.310">
    <property type="match status" value="1"/>
</dbReference>
<dbReference type="PANTHER" id="PTHR10916:SF0">
    <property type="entry name" value="LARGE RIBOSOMAL SUBUNIT PROTEIN UL29C"/>
    <property type="match status" value="1"/>
</dbReference>
<dbReference type="NCBIfam" id="TIGR00012">
    <property type="entry name" value="L29"/>
    <property type="match status" value="1"/>
</dbReference>
<dbReference type="PROSITE" id="PS00579">
    <property type="entry name" value="RIBOSOMAL_L29"/>
    <property type="match status" value="1"/>
</dbReference>
<dbReference type="GO" id="GO:0006412">
    <property type="term" value="P:translation"/>
    <property type="evidence" value="ECO:0007669"/>
    <property type="project" value="InterPro"/>
</dbReference>
<protein>
    <recommendedName>
        <fullName evidence="4">Large ribosomal subunit protein uL29</fullName>
    </recommendedName>
    <alternativeName>
        <fullName evidence="5">50S ribosomal protein L29</fullName>
    </alternativeName>
</protein>
<dbReference type="EMBL" id="UOEY01000013">
    <property type="protein sequence ID" value="VAW35220.1"/>
    <property type="molecule type" value="Genomic_DNA"/>
</dbReference>
<dbReference type="InterPro" id="IPR036049">
    <property type="entry name" value="Ribosomal_uL29_sf"/>
</dbReference>
<accession>A0A3B0V2U1</accession>
<sequence>MKLKKIREMTPDELKKKELDLREDLFKLKFQHGTRSLENPARLAQLRKNIARVRTIMNEKARA</sequence>
<dbReference type="Pfam" id="PF00831">
    <property type="entry name" value="Ribosomal_L29"/>
    <property type="match status" value="1"/>
</dbReference>
<name>A0A3B0V2U1_9ZZZZ</name>
<dbReference type="InterPro" id="IPR001854">
    <property type="entry name" value="Ribosomal_uL29"/>
</dbReference>
<comment type="similarity">
    <text evidence="1">Belongs to the universal ribosomal protein uL29 family.</text>
</comment>
<dbReference type="HAMAP" id="MF_00374">
    <property type="entry name" value="Ribosomal_uL29"/>
    <property type="match status" value="1"/>
</dbReference>
<dbReference type="AlphaFoldDB" id="A0A3B0V2U1"/>
<dbReference type="InterPro" id="IPR018254">
    <property type="entry name" value="Ribosomal_uL29_CS"/>
</dbReference>
<evidence type="ECO:0000256" key="1">
    <source>
        <dbReference type="ARBA" id="ARBA00009254"/>
    </source>
</evidence>
<dbReference type="GO" id="GO:0022625">
    <property type="term" value="C:cytosolic large ribosomal subunit"/>
    <property type="evidence" value="ECO:0007669"/>
    <property type="project" value="TreeGrafter"/>
</dbReference>
<evidence type="ECO:0000256" key="4">
    <source>
        <dbReference type="ARBA" id="ARBA00035204"/>
    </source>
</evidence>
<dbReference type="FunFam" id="1.10.287.310:FF:000001">
    <property type="entry name" value="50S ribosomal protein L29"/>
    <property type="match status" value="1"/>
</dbReference>
<dbReference type="CDD" id="cd00427">
    <property type="entry name" value="Ribosomal_L29_HIP"/>
    <property type="match status" value="1"/>
</dbReference>
<organism evidence="6">
    <name type="scientific">hydrothermal vent metagenome</name>
    <dbReference type="NCBI Taxonomy" id="652676"/>
    <lineage>
        <taxon>unclassified sequences</taxon>
        <taxon>metagenomes</taxon>
        <taxon>ecological metagenomes</taxon>
    </lineage>
</organism>